<reference evidence="1" key="1">
    <citation type="submission" date="2009-10" db="EMBL/GenBank/DDBJ databases">
        <title>Diversity of trophic interactions inside an arsenic-rich microbial ecosystem.</title>
        <authorList>
            <person name="Bertin P.N."/>
            <person name="Heinrich-Salmeron A."/>
            <person name="Pelletier E."/>
            <person name="Goulhen-Chollet F."/>
            <person name="Arsene-Ploetze F."/>
            <person name="Gallien S."/>
            <person name="Calteau A."/>
            <person name="Vallenet D."/>
            <person name="Casiot C."/>
            <person name="Chane-Woon-Ming B."/>
            <person name="Giloteaux L."/>
            <person name="Barakat M."/>
            <person name="Bonnefoy V."/>
            <person name="Bruneel O."/>
            <person name="Chandler M."/>
            <person name="Cleiss J."/>
            <person name="Duran R."/>
            <person name="Elbaz-Poulichet F."/>
            <person name="Fonknechten N."/>
            <person name="Lauga B."/>
            <person name="Mornico D."/>
            <person name="Ortet P."/>
            <person name="Schaeffer C."/>
            <person name="Siguier P."/>
            <person name="Alexander Thil Smith A."/>
            <person name="Van Dorsselaer A."/>
            <person name="Weissenbach J."/>
            <person name="Medigue C."/>
            <person name="Le Paslier D."/>
        </authorList>
    </citation>
    <scope>NUCLEOTIDE SEQUENCE</scope>
</reference>
<sequence>MAPGAGAPPPEMAGRESIVQDGVVNIERNKRGLHEKPLLISGLRGVGLRTVAQIHRKYRQTYVPMILLSSETLRVGTPNGHFVQDGLALDARRHHACPVAQTAHWNHCRGCTRTYCL</sequence>
<accession>E6Q4R2</accession>
<dbReference type="EMBL" id="CABO01000030">
    <property type="protein sequence ID" value="CBI02173.1"/>
    <property type="molecule type" value="Genomic_DNA"/>
</dbReference>
<organism evidence="1">
    <name type="scientific">mine drainage metagenome</name>
    <dbReference type="NCBI Taxonomy" id="410659"/>
    <lineage>
        <taxon>unclassified sequences</taxon>
        <taxon>metagenomes</taxon>
        <taxon>ecological metagenomes</taxon>
    </lineage>
</organism>
<gene>
    <name evidence="1" type="ORF">CARN4_0898</name>
</gene>
<proteinExistence type="predicted"/>
<protein>
    <submittedName>
        <fullName evidence="1">Uncharacterized protein</fullName>
    </submittedName>
</protein>
<dbReference type="AlphaFoldDB" id="E6Q4R2"/>
<evidence type="ECO:0000313" key="1">
    <source>
        <dbReference type="EMBL" id="CBI02173.1"/>
    </source>
</evidence>
<name>E6Q4R2_9ZZZZ</name>
<comment type="caution">
    <text evidence="1">The sequence shown here is derived from an EMBL/GenBank/DDBJ whole genome shotgun (WGS) entry which is preliminary data.</text>
</comment>